<dbReference type="PROSITE" id="PS50943">
    <property type="entry name" value="HTH_CROC1"/>
    <property type="match status" value="1"/>
</dbReference>
<dbReference type="PANTHER" id="PTHR40661:SF1">
    <property type="entry name" value="HTH CRO_C1-TYPE DOMAIN-CONTAINING PROTEIN"/>
    <property type="match status" value="1"/>
</dbReference>
<dbReference type="CDD" id="cd00093">
    <property type="entry name" value="HTH_XRE"/>
    <property type="match status" value="1"/>
</dbReference>
<dbReference type="InterPro" id="IPR036286">
    <property type="entry name" value="LexA/Signal_pep-like_sf"/>
</dbReference>
<feature type="domain" description="HTH cro/C1-type" evidence="4">
    <location>
        <begin position="12"/>
        <end position="67"/>
    </location>
</feature>
<evidence type="ECO:0000259" key="4">
    <source>
        <dbReference type="PROSITE" id="PS50943"/>
    </source>
</evidence>
<evidence type="ECO:0000256" key="2">
    <source>
        <dbReference type="ARBA" id="ARBA00023125"/>
    </source>
</evidence>
<dbReference type="CDD" id="cd06529">
    <property type="entry name" value="S24_LexA-like"/>
    <property type="match status" value="1"/>
</dbReference>
<evidence type="ECO:0000313" key="6">
    <source>
        <dbReference type="Proteomes" id="UP000552864"/>
    </source>
</evidence>
<dbReference type="InterPro" id="IPR039418">
    <property type="entry name" value="LexA-like"/>
</dbReference>
<evidence type="ECO:0000256" key="1">
    <source>
        <dbReference type="ARBA" id="ARBA00023015"/>
    </source>
</evidence>
<dbReference type="InterPro" id="IPR001387">
    <property type="entry name" value="Cro/C1-type_HTH"/>
</dbReference>
<dbReference type="SUPFAM" id="SSF47413">
    <property type="entry name" value="lambda repressor-like DNA-binding domains"/>
    <property type="match status" value="1"/>
</dbReference>
<evidence type="ECO:0000256" key="3">
    <source>
        <dbReference type="ARBA" id="ARBA00023163"/>
    </source>
</evidence>
<dbReference type="Proteomes" id="UP000552864">
    <property type="component" value="Unassembled WGS sequence"/>
</dbReference>
<dbReference type="Pfam" id="PF00717">
    <property type="entry name" value="Peptidase_S24"/>
    <property type="match status" value="1"/>
</dbReference>
<dbReference type="SMART" id="SM00530">
    <property type="entry name" value="HTH_XRE"/>
    <property type="match status" value="1"/>
</dbReference>
<dbReference type="GO" id="GO:0003677">
    <property type="term" value="F:DNA binding"/>
    <property type="evidence" value="ECO:0007669"/>
    <property type="project" value="UniProtKB-KW"/>
</dbReference>
<dbReference type="AlphaFoldDB" id="A0A847SJ86"/>
<dbReference type="EMBL" id="JABAHZ010000001">
    <property type="protein sequence ID" value="NLR77199.1"/>
    <property type="molecule type" value="Genomic_DNA"/>
</dbReference>
<dbReference type="RefSeq" id="WP_168736615.1">
    <property type="nucleotide sequence ID" value="NZ_JABAHZ010000001.1"/>
</dbReference>
<dbReference type="Gene3D" id="2.10.109.10">
    <property type="entry name" value="Umud Fragment, subunit A"/>
    <property type="match status" value="1"/>
</dbReference>
<name>A0A847SJ86_9BACT</name>
<evidence type="ECO:0000313" key="5">
    <source>
        <dbReference type="EMBL" id="NLR77199.1"/>
    </source>
</evidence>
<dbReference type="PANTHER" id="PTHR40661">
    <property type="match status" value="1"/>
</dbReference>
<dbReference type="InterPro" id="IPR010982">
    <property type="entry name" value="Lambda_DNA-bd_dom_sf"/>
</dbReference>
<organism evidence="5 6">
    <name type="scientific">Chitinophaga eiseniae</name>
    <dbReference type="NCBI Taxonomy" id="634771"/>
    <lineage>
        <taxon>Bacteria</taxon>
        <taxon>Pseudomonadati</taxon>
        <taxon>Bacteroidota</taxon>
        <taxon>Chitinophagia</taxon>
        <taxon>Chitinophagales</taxon>
        <taxon>Chitinophagaceae</taxon>
        <taxon>Chitinophaga</taxon>
    </lineage>
</organism>
<keyword evidence="6" id="KW-1185">Reference proteome</keyword>
<proteinExistence type="predicted"/>
<keyword evidence="1" id="KW-0805">Transcription regulation</keyword>
<keyword evidence="2" id="KW-0238">DNA-binding</keyword>
<comment type="caution">
    <text evidence="5">The sequence shown here is derived from an EMBL/GenBank/DDBJ whole genome shotgun (WGS) entry which is preliminary data.</text>
</comment>
<dbReference type="SUPFAM" id="SSF51306">
    <property type="entry name" value="LexA/Signal peptidase"/>
    <property type="match status" value="1"/>
</dbReference>
<reference evidence="5 6" key="1">
    <citation type="submission" date="2020-04" db="EMBL/GenBank/DDBJ databases">
        <authorList>
            <person name="Yin C."/>
        </authorList>
    </citation>
    <scope>NUCLEOTIDE SEQUENCE [LARGE SCALE GENOMIC DNA]</scope>
    <source>
        <strain evidence="5 6">Ak56</strain>
    </source>
</reference>
<dbReference type="Gene3D" id="1.10.260.40">
    <property type="entry name" value="lambda repressor-like DNA-binding domains"/>
    <property type="match status" value="1"/>
</dbReference>
<keyword evidence="3" id="KW-0804">Transcription</keyword>
<sequence>MDKQPLFWAANLKLLRTRKKISQQHLSGLLGLNRNKITAQESGKTRNPRMEDLVLIAGFFQVDMDLLIKTDLSLLPEAQLEELEAGKKIDLTGRHIRILPITVDDHNEENMEYVPAKARAGYRSGFSDPAFIAALPKFTLPELPRGKTIRMFPISGDSMEPIPDGSHIIAQYLEDWSHLKNNTACVLILKGGEEEIVFKVVGNHIKQNRTLSLHSLNSAYDTTTVHIDEVFEIWTFIGYISKQLPETKGTQRS</sequence>
<dbReference type="Pfam" id="PF01381">
    <property type="entry name" value="HTH_3"/>
    <property type="match status" value="1"/>
</dbReference>
<accession>A0A847SJ86</accession>
<dbReference type="InterPro" id="IPR015927">
    <property type="entry name" value="Peptidase_S24_S26A/B/C"/>
</dbReference>
<protein>
    <submittedName>
        <fullName evidence="5">Helix-turn-helix domain-containing protein</fullName>
    </submittedName>
</protein>
<gene>
    <name evidence="5" type="ORF">HGH91_01085</name>
</gene>